<gene>
    <name evidence="1" type="ORF">COT20_01080</name>
</gene>
<dbReference type="EMBL" id="PEXQ01000026">
    <property type="protein sequence ID" value="PIU15906.1"/>
    <property type="molecule type" value="Genomic_DNA"/>
</dbReference>
<organism evidence="1 2">
    <name type="scientific">bacterium (Candidatus Gribaldobacteria) CG08_land_8_20_14_0_20_39_15</name>
    <dbReference type="NCBI Taxonomy" id="2014273"/>
    <lineage>
        <taxon>Bacteria</taxon>
        <taxon>Candidatus Gribaldobacteria</taxon>
    </lineage>
</organism>
<evidence type="ECO:0000313" key="2">
    <source>
        <dbReference type="Proteomes" id="UP000229784"/>
    </source>
</evidence>
<dbReference type="AlphaFoldDB" id="A0A2M6XUZ9"/>
<comment type="caution">
    <text evidence="1">The sequence shown here is derived from an EMBL/GenBank/DDBJ whole genome shotgun (WGS) entry which is preliminary data.</text>
</comment>
<dbReference type="Proteomes" id="UP000229784">
    <property type="component" value="Unassembled WGS sequence"/>
</dbReference>
<name>A0A2M6XUZ9_9BACT</name>
<proteinExistence type="predicted"/>
<evidence type="ECO:0000313" key="1">
    <source>
        <dbReference type="EMBL" id="PIU15906.1"/>
    </source>
</evidence>
<protein>
    <submittedName>
        <fullName evidence="1">Uncharacterized protein</fullName>
    </submittedName>
</protein>
<reference evidence="2" key="1">
    <citation type="submission" date="2017-09" db="EMBL/GenBank/DDBJ databases">
        <title>Depth-based differentiation of microbial function through sediment-hosted aquifers and enrichment of novel symbionts in the deep terrestrial subsurface.</title>
        <authorList>
            <person name="Probst A.J."/>
            <person name="Ladd B."/>
            <person name="Jarett J.K."/>
            <person name="Geller-Mcgrath D.E."/>
            <person name="Sieber C.M.K."/>
            <person name="Emerson J.B."/>
            <person name="Anantharaman K."/>
            <person name="Thomas B.C."/>
            <person name="Malmstrom R."/>
            <person name="Stieglmeier M."/>
            <person name="Klingl A."/>
            <person name="Woyke T."/>
            <person name="Ryan C.M."/>
            <person name="Banfield J.F."/>
        </authorList>
    </citation>
    <scope>NUCLEOTIDE SEQUENCE [LARGE SCALE GENOMIC DNA]</scope>
</reference>
<accession>A0A2M6XUZ9</accession>
<sequence>MAKNIAIVVLVVALICATGFASYREGYSKGLETQISQFSIPSETGLAEDGGDEIPELTIVDLRGDEVLRVLQETRAKDYIERQDNKYKIVLRGEVTEISGRVLTLSRKYDPLTHGNDPLSLYINEEAQISVAIEKIAEYQQSMRTGKFEEIEIDNLVSISAELEPDKPLKVLIVWVYQGSLKPSR</sequence>